<evidence type="ECO:0000259" key="1">
    <source>
        <dbReference type="PROSITE" id="PS51186"/>
    </source>
</evidence>
<dbReference type="RefSeq" id="WP_328280602.1">
    <property type="nucleotide sequence ID" value="NZ_JARTLD010000049.1"/>
</dbReference>
<proteinExistence type="predicted"/>
<gene>
    <name evidence="2" type="ORF">P9847_19730</name>
</gene>
<accession>A0ABU6PXF0</accession>
<dbReference type="PROSITE" id="PS51186">
    <property type="entry name" value="GNAT"/>
    <property type="match status" value="1"/>
</dbReference>
<dbReference type="Pfam" id="PF13302">
    <property type="entry name" value="Acetyltransf_3"/>
    <property type="match status" value="1"/>
</dbReference>
<sequence length="172" mass="19959">MAAVKPVEYPTIDTERLHLRLLTLQDAEEVRRHFADEEITRFMDIDPCKDVKEAEEIIQYHLDDAGCRWGIYDQTSRSFMGTCGYHYLRTSDGELVAEIGFDLAKDSWGRGYMTEAMQAVMRFGFETMKLTMIDATVEPDNIRSIHLMEKLGFVKASELQEGLVYFSKRREQ</sequence>
<evidence type="ECO:0000313" key="3">
    <source>
        <dbReference type="Proteomes" id="UP001343257"/>
    </source>
</evidence>
<reference evidence="2 3" key="1">
    <citation type="submission" date="2023-03" db="EMBL/GenBank/DDBJ databases">
        <title>Bacillus Genome Sequencing.</title>
        <authorList>
            <person name="Dunlap C."/>
        </authorList>
    </citation>
    <scope>NUCLEOTIDE SEQUENCE [LARGE SCALE GENOMIC DNA]</scope>
    <source>
        <strain evidence="2 3">NRS-52</strain>
    </source>
</reference>
<dbReference type="Gene3D" id="3.40.630.30">
    <property type="match status" value="1"/>
</dbReference>
<dbReference type="PANTHER" id="PTHR43792">
    <property type="entry name" value="GNAT FAMILY, PUTATIVE (AFU_ORTHOLOGUE AFUA_3G00765)-RELATED-RELATED"/>
    <property type="match status" value="1"/>
</dbReference>
<organism evidence="2 3">
    <name type="scientific">Paenibacillus chibensis</name>
    <dbReference type="NCBI Taxonomy" id="59846"/>
    <lineage>
        <taxon>Bacteria</taxon>
        <taxon>Bacillati</taxon>
        <taxon>Bacillota</taxon>
        <taxon>Bacilli</taxon>
        <taxon>Bacillales</taxon>
        <taxon>Paenibacillaceae</taxon>
        <taxon>Paenibacillus</taxon>
    </lineage>
</organism>
<dbReference type="InterPro" id="IPR016181">
    <property type="entry name" value="Acyl_CoA_acyltransferase"/>
</dbReference>
<dbReference type="EMBL" id="JARTLD010000049">
    <property type="protein sequence ID" value="MED5019539.1"/>
    <property type="molecule type" value="Genomic_DNA"/>
</dbReference>
<evidence type="ECO:0000313" key="2">
    <source>
        <dbReference type="EMBL" id="MED5019539.1"/>
    </source>
</evidence>
<protein>
    <submittedName>
        <fullName evidence="2">GNAT family N-acetyltransferase</fullName>
    </submittedName>
</protein>
<dbReference type="Proteomes" id="UP001343257">
    <property type="component" value="Unassembled WGS sequence"/>
</dbReference>
<keyword evidence="3" id="KW-1185">Reference proteome</keyword>
<dbReference type="SUPFAM" id="SSF55729">
    <property type="entry name" value="Acyl-CoA N-acyltransferases (Nat)"/>
    <property type="match status" value="1"/>
</dbReference>
<dbReference type="InterPro" id="IPR000182">
    <property type="entry name" value="GNAT_dom"/>
</dbReference>
<comment type="caution">
    <text evidence="2">The sequence shown here is derived from an EMBL/GenBank/DDBJ whole genome shotgun (WGS) entry which is preliminary data.</text>
</comment>
<name>A0ABU6PXF0_9BACL</name>
<feature type="domain" description="N-acetyltransferase" evidence="1">
    <location>
        <begin position="17"/>
        <end position="171"/>
    </location>
</feature>
<dbReference type="PANTHER" id="PTHR43792:SF9">
    <property type="entry name" value="RIBOSOMAL-PROTEIN-ALANINE ACETYLTRANSFERASE"/>
    <property type="match status" value="1"/>
</dbReference>
<dbReference type="InterPro" id="IPR051531">
    <property type="entry name" value="N-acetyltransferase"/>
</dbReference>